<evidence type="ECO:0000256" key="9">
    <source>
        <dbReference type="ARBA" id="ARBA00048988"/>
    </source>
</evidence>
<dbReference type="CDD" id="cd18807">
    <property type="entry name" value="SF1_C_UvrD"/>
    <property type="match status" value="1"/>
</dbReference>
<evidence type="ECO:0000256" key="2">
    <source>
        <dbReference type="ARBA" id="ARBA00022741"/>
    </source>
</evidence>
<evidence type="ECO:0000256" key="3">
    <source>
        <dbReference type="ARBA" id="ARBA00022801"/>
    </source>
</evidence>
<dbReference type="Gene3D" id="3.40.50.300">
    <property type="entry name" value="P-loop containing nucleotide triphosphate hydrolases"/>
    <property type="match status" value="3"/>
</dbReference>
<dbReference type="EMBL" id="BOOC01000014">
    <property type="protein sequence ID" value="GIH40665.1"/>
    <property type="molecule type" value="Genomic_DNA"/>
</dbReference>
<dbReference type="Gene3D" id="1.10.486.10">
    <property type="entry name" value="PCRA, domain 4"/>
    <property type="match status" value="1"/>
</dbReference>
<organism evidence="14 15">
    <name type="scientific">Microbispora corallina</name>
    <dbReference type="NCBI Taxonomy" id="83302"/>
    <lineage>
        <taxon>Bacteria</taxon>
        <taxon>Bacillati</taxon>
        <taxon>Actinomycetota</taxon>
        <taxon>Actinomycetes</taxon>
        <taxon>Streptosporangiales</taxon>
        <taxon>Streptosporangiaceae</taxon>
        <taxon>Microbispora</taxon>
    </lineage>
</organism>
<dbReference type="PANTHER" id="PTHR11070">
    <property type="entry name" value="UVRD / RECB / PCRA DNA HELICASE FAMILY MEMBER"/>
    <property type="match status" value="1"/>
</dbReference>
<comment type="catalytic activity">
    <reaction evidence="9">
        <text>ATP + H2O = ADP + phosphate + H(+)</text>
        <dbReference type="Rhea" id="RHEA:13065"/>
        <dbReference type="ChEBI" id="CHEBI:15377"/>
        <dbReference type="ChEBI" id="CHEBI:15378"/>
        <dbReference type="ChEBI" id="CHEBI:30616"/>
        <dbReference type="ChEBI" id="CHEBI:43474"/>
        <dbReference type="ChEBI" id="CHEBI:456216"/>
        <dbReference type="EC" id="5.6.2.4"/>
    </reaction>
</comment>
<dbReference type="InterPro" id="IPR000212">
    <property type="entry name" value="DNA_helicase_UvrD/REP"/>
</dbReference>
<evidence type="ECO:0000256" key="8">
    <source>
        <dbReference type="ARBA" id="ARBA00034808"/>
    </source>
</evidence>
<dbReference type="EC" id="5.6.2.4" evidence="8"/>
<feature type="domain" description="UvrD-like helicase C-terminal" evidence="13">
    <location>
        <begin position="408"/>
        <end position="649"/>
    </location>
</feature>
<evidence type="ECO:0000256" key="7">
    <source>
        <dbReference type="ARBA" id="ARBA00034617"/>
    </source>
</evidence>
<dbReference type="InterPro" id="IPR014016">
    <property type="entry name" value="UvrD-like_ATP-bd"/>
</dbReference>
<evidence type="ECO:0000256" key="5">
    <source>
        <dbReference type="ARBA" id="ARBA00022840"/>
    </source>
</evidence>
<evidence type="ECO:0000259" key="13">
    <source>
        <dbReference type="PROSITE" id="PS51217"/>
    </source>
</evidence>
<keyword evidence="5 10" id="KW-0067">ATP-binding</keyword>
<dbReference type="InterPro" id="IPR014017">
    <property type="entry name" value="DNA_helicase_UvrD-like_C"/>
</dbReference>
<dbReference type="SUPFAM" id="SSF47819">
    <property type="entry name" value="HRDC-like"/>
    <property type="match status" value="1"/>
</dbReference>
<dbReference type="Pfam" id="PF00570">
    <property type="entry name" value="HRDC"/>
    <property type="match status" value="1"/>
</dbReference>
<proteinExistence type="inferred from homology"/>
<feature type="domain" description="UvrD-like helicase ATP-binding" evidence="12">
    <location>
        <begin position="127"/>
        <end position="407"/>
    </location>
</feature>
<dbReference type="PANTHER" id="PTHR11070:SF69">
    <property type="entry name" value="ATP-DEPENDENT DNA HELICASE UVRD2"/>
    <property type="match status" value="1"/>
</dbReference>
<dbReference type="GO" id="GO:0004386">
    <property type="term" value="F:helicase activity"/>
    <property type="evidence" value="ECO:0007669"/>
    <property type="project" value="UniProtKB-KW"/>
</dbReference>
<name>A0ABQ4G0S8_9ACTN</name>
<keyword evidence="3 10" id="KW-0378">Hydrolase</keyword>
<dbReference type="InterPro" id="IPR044876">
    <property type="entry name" value="HRDC_dom_sf"/>
</dbReference>
<protein>
    <recommendedName>
        <fullName evidence="8">DNA 3'-5' helicase</fullName>
        <ecNumber evidence="8">5.6.2.4</ecNumber>
    </recommendedName>
</protein>
<dbReference type="Proteomes" id="UP000603904">
    <property type="component" value="Unassembled WGS sequence"/>
</dbReference>
<gene>
    <name evidence="14" type="ORF">Mco01_36650</name>
</gene>
<comment type="caution">
    <text evidence="14">The sequence shown here is derived from an EMBL/GenBank/DDBJ whole genome shotgun (WGS) entry which is preliminary data.</text>
</comment>
<keyword evidence="2 10" id="KW-0547">Nucleotide-binding</keyword>
<dbReference type="PROSITE" id="PS50967">
    <property type="entry name" value="HRDC"/>
    <property type="match status" value="1"/>
</dbReference>
<evidence type="ECO:0000256" key="6">
    <source>
        <dbReference type="ARBA" id="ARBA00023235"/>
    </source>
</evidence>
<evidence type="ECO:0000259" key="12">
    <source>
        <dbReference type="PROSITE" id="PS51198"/>
    </source>
</evidence>
<dbReference type="SMART" id="SM00341">
    <property type="entry name" value="HRDC"/>
    <property type="match status" value="1"/>
</dbReference>
<dbReference type="Gene3D" id="1.10.10.160">
    <property type="match status" value="1"/>
</dbReference>
<comment type="catalytic activity">
    <reaction evidence="7">
        <text>Couples ATP hydrolysis with the unwinding of duplex DNA by translocating in the 3'-5' direction.</text>
        <dbReference type="EC" id="5.6.2.4"/>
    </reaction>
</comment>
<dbReference type="InterPro" id="IPR002121">
    <property type="entry name" value="HRDC_dom"/>
</dbReference>
<dbReference type="PROSITE" id="PS51217">
    <property type="entry name" value="UVRD_HELICASE_CTER"/>
    <property type="match status" value="1"/>
</dbReference>
<keyword evidence="6" id="KW-0413">Isomerase</keyword>
<accession>A0ABQ4G0S8</accession>
<evidence type="ECO:0000313" key="14">
    <source>
        <dbReference type="EMBL" id="GIH40665.1"/>
    </source>
</evidence>
<dbReference type="InterPro" id="IPR010997">
    <property type="entry name" value="HRDC-like_sf"/>
</dbReference>
<evidence type="ECO:0000256" key="4">
    <source>
        <dbReference type="ARBA" id="ARBA00022806"/>
    </source>
</evidence>
<sequence>MRCRACDPYANVLILTSAVADAEALGEGLAEGVGEAVAPGAGSACMAATAVVAPALPGAATTAASASAPTPNAALTAVVTAVLTAPFLPDVAVAPTVPGTGPVGCWKDDASNVLRIACWEHPLDVLEGLDPEQREVAQAVRGPVCVLAGAGTGKTRAITHRIAYAVQTGVVEPQGVLAVTFTTRAAAELKQRLRRLGASGVQARTFHAAALRQLSYFWPRVIGGDTPQVVESKLPLLVEACRRMRRNPDRGELRDVASEIEWAKVTQVGPEDYPAAAVKARRTPPIAPEEVARLYEGYEALRRQRNLIDFETILELTAAVMTEHREVAGQIRQQYRYFVVDEFQDVNPLQKLLLDTWLGGRDDLCVVGDPNQTIYSFTGATPHYLTNFAVEHPSAAVIRLVRDYRSTPQVVTMANRIMARSPHRLELVAQRPAGPEPVFTEYDDEGAEALGVALTVKKLMADGVPAREIAVLFRVNAQSEAYEQAFADAGVSYQLRGAERFFERPEVRQAVVLLRGAARAADEGEPLAPAVHAILSGIGLTPEPPGGGKAREKWESLRALAELAEDMASEGGTLGGFVAELERRASEQHAPPVEGVTLASLHAAKGLEWDAVFLVGLTDGMVPIVYAETPDQVEEERRLLYVGVTRAREHLHLSWALARSPGGRRARRPSRFLDGLSHRTTGVARPERTAARGKKPAAPLHCRICGKTLAVAAEQKLGRCATCPADYDEALLERLRAWRTGAAKEAKVPAYVVFTDVTLQAIAERVPTSEEDLLAIAGIGRVKLERYGDAVLELCRGADSVTGE</sequence>
<dbReference type="Gene3D" id="1.10.150.80">
    <property type="entry name" value="HRDC domain"/>
    <property type="match status" value="1"/>
</dbReference>
<evidence type="ECO:0000256" key="1">
    <source>
        <dbReference type="ARBA" id="ARBA00009922"/>
    </source>
</evidence>
<evidence type="ECO:0000259" key="11">
    <source>
        <dbReference type="PROSITE" id="PS50967"/>
    </source>
</evidence>
<dbReference type="SUPFAM" id="SSF52540">
    <property type="entry name" value="P-loop containing nucleoside triphosphate hydrolases"/>
    <property type="match status" value="1"/>
</dbReference>
<keyword evidence="4 10" id="KW-0347">Helicase</keyword>
<dbReference type="InterPro" id="IPR027417">
    <property type="entry name" value="P-loop_NTPase"/>
</dbReference>
<evidence type="ECO:0000313" key="15">
    <source>
        <dbReference type="Proteomes" id="UP000603904"/>
    </source>
</evidence>
<keyword evidence="15" id="KW-1185">Reference proteome</keyword>
<dbReference type="Pfam" id="PF00580">
    <property type="entry name" value="UvrD-helicase"/>
    <property type="match status" value="1"/>
</dbReference>
<dbReference type="InterPro" id="IPR013986">
    <property type="entry name" value="DExx_box_DNA_helicase_dom_sf"/>
</dbReference>
<feature type="domain" description="HRDC" evidence="11">
    <location>
        <begin position="725"/>
        <end position="804"/>
    </location>
</feature>
<reference evidence="14 15" key="1">
    <citation type="submission" date="2021-01" db="EMBL/GenBank/DDBJ databases">
        <title>Whole genome shotgun sequence of Microbispora corallina NBRC 16416.</title>
        <authorList>
            <person name="Komaki H."/>
            <person name="Tamura T."/>
        </authorList>
    </citation>
    <scope>NUCLEOTIDE SEQUENCE [LARGE SCALE GENOMIC DNA]</scope>
    <source>
        <strain evidence="14 15">NBRC 16416</strain>
    </source>
</reference>
<feature type="binding site" evidence="10">
    <location>
        <begin position="148"/>
        <end position="155"/>
    </location>
    <ligand>
        <name>ATP</name>
        <dbReference type="ChEBI" id="CHEBI:30616"/>
    </ligand>
</feature>
<comment type="similarity">
    <text evidence="1">Belongs to the helicase family. UvrD subfamily.</text>
</comment>
<dbReference type="CDD" id="cd17932">
    <property type="entry name" value="DEXQc_UvrD"/>
    <property type="match status" value="1"/>
</dbReference>
<dbReference type="Pfam" id="PF13361">
    <property type="entry name" value="UvrD_C"/>
    <property type="match status" value="2"/>
</dbReference>
<dbReference type="PROSITE" id="PS51198">
    <property type="entry name" value="UVRD_HELICASE_ATP_BIND"/>
    <property type="match status" value="1"/>
</dbReference>
<evidence type="ECO:0000256" key="10">
    <source>
        <dbReference type="PROSITE-ProRule" id="PRU00560"/>
    </source>
</evidence>